<dbReference type="PANTHER" id="PTHR30348:SF4">
    <property type="entry name" value="DUF72 DOMAIN-CONTAINING PROTEIN"/>
    <property type="match status" value="1"/>
</dbReference>
<dbReference type="PANTHER" id="PTHR30348">
    <property type="entry name" value="UNCHARACTERIZED PROTEIN YECE"/>
    <property type="match status" value="1"/>
</dbReference>
<dbReference type="InterPro" id="IPR002763">
    <property type="entry name" value="DUF72"/>
</dbReference>
<evidence type="ECO:0008006" key="3">
    <source>
        <dbReference type="Google" id="ProtNLM"/>
    </source>
</evidence>
<gene>
    <name evidence="1" type="ORF">GCM10010862_49040</name>
</gene>
<dbReference type="InterPro" id="IPR036520">
    <property type="entry name" value="UPF0759_sf"/>
</dbReference>
<evidence type="ECO:0000313" key="1">
    <source>
        <dbReference type="EMBL" id="GLQ57645.1"/>
    </source>
</evidence>
<proteinExistence type="predicted"/>
<dbReference type="Proteomes" id="UP001156691">
    <property type="component" value="Unassembled WGS sequence"/>
</dbReference>
<dbReference type="EMBL" id="BSNS01000024">
    <property type="protein sequence ID" value="GLQ57645.1"/>
    <property type="molecule type" value="Genomic_DNA"/>
</dbReference>
<dbReference type="Gene3D" id="3.20.20.410">
    <property type="entry name" value="Protein of unknown function UPF0759"/>
    <property type="match status" value="1"/>
</dbReference>
<evidence type="ECO:0000313" key="2">
    <source>
        <dbReference type="Proteomes" id="UP001156691"/>
    </source>
</evidence>
<dbReference type="Pfam" id="PF01904">
    <property type="entry name" value="DUF72"/>
    <property type="match status" value="1"/>
</dbReference>
<name>A0ABQ5WCH3_9HYPH</name>
<protein>
    <recommendedName>
        <fullName evidence="3">DUF72 domain-containing protein</fullName>
    </recommendedName>
</protein>
<reference evidence="2" key="1">
    <citation type="journal article" date="2019" name="Int. J. Syst. Evol. Microbiol.">
        <title>The Global Catalogue of Microorganisms (GCM) 10K type strain sequencing project: providing services to taxonomists for standard genome sequencing and annotation.</title>
        <authorList>
            <consortium name="The Broad Institute Genomics Platform"/>
            <consortium name="The Broad Institute Genome Sequencing Center for Infectious Disease"/>
            <person name="Wu L."/>
            <person name="Ma J."/>
        </authorList>
    </citation>
    <scope>NUCLEOTIDE SEQUENCE [LARGE SCALE GENOMIC DNA]</scope>
    <source>
        <strain evidence="2">NBRC 112416</strain>
    </source>
</reference>
<organism evidence="1 2">
    <name type="scientific">Devosia nitrariae</name>
    <dbReference type="NCBI Taxonomy" id="2071872"/>
    <lineage>
        <taxon>Bacteria</taxon>
        <taxon>Pseudomonadati</taxon>
        <taxon>Pseudomonadota</taxon>
        <taxon>Alphaproteobacteria</taxon>
        <taxon>Hyphomicrobiales</taxon>
        <taxon>Devosiaceae</taxon>
        <taxon>Devosia</taxon>
    </lineage>
</organism>
<accession>A0ABQ5WCH3</accession>
<comment type="caution">
    <text evidence="1">The sequence shown here is derived from an EMBL/GenBank/DDBJ whole genome shotgun (WGS) entry which is preliminary data.</text>
</comment>
<dbReference type="SUPFAM" id="SSF117396">
    <property type="entry name" value="TM1631-like"/>
    <property type="match status" value="1"/>
</dbReference>
<dbReference type="RefSeq" id="WP_284343024.1">
    <property type="nucleotide sequence ID" value="NZ_BSNS01000024.1"/>
</dbReference>
<sequence length="300" mass="34325">MARSGTIRIGISGWTYAPWRGVFYPEGLPQKKELAYAAEKFRAIEINGTFYGLQRPKSFARWRDDTPDDFVFAIKGSRYITHMLKLRNVETPLANLMASGLLRLGPKLAPILWQFPPQLKFDSDLFGTFFEMLPHDTRQAETLARRHDDRLNNRSWLRSDADQPVRHAVEIRHDSFRDPAFIKLLRKHRVGLVCADTVDWPRLMDLTADFVYCRLHGSKQLYVSGYDDKALDSWADRVRAWAKGQEPKDAERVMPPTKPRKSGRDVFVFFDNDVKVRAPVDAAGLAERVGASPPTARSGH</sequence>
<keyword evidence="2" id="KW-1185">Reference proteome</keyword>